<evidence type="ECO:0000313" key="1">
    <source>
        <dbReference type="EMBL" id="WWQ68841.1"/>
    </source>
</evidence>
<gene>
    <name evidence="1" type="ORF">V2W30_02220</name>
</gene>
<name>A0ACD5ANI0_9ACTN</name>
<reference evidence="1" key="1">
    <citation type="journal article" date="2025" name="Int. J. Syst. Evol. Microbiol.">
        <title>Streptomyces citrinus sp. nov., with yellow diffusible pigment.</title>
        <authorList>
            <person name="He Y."/>
            <person name="Yang E."/>
            <person name="Xu J."/>
            <person name="Sun Y."/>
            <person name="Sun L."/>
        </authorList>
    </citation>
    <scope>NUCLEOTIDE SEQUENCE</scope>
    <source>
        <strain evidence="1">Q6</strain>
    </source>
</reference>
<sequence length="252" mass="26164">METATRAGFVARGVVYVLIGILALRIAFNGGGRQADRGGAMAEVAHKPLGNVLLWALGLGIVALALWRLSQALFDRDGVGHRLMAAGRFVFYSVVGYSVLAYAAGDRGSGSGGSDKQSKDLTATALGWPGGQWIVGAAGAGVAGAGLWLAGRAVMRRYRKHLRIGEMSQGVRRGVDVLGTVGGTARGAVFVACGASLLVAAFRHRPGEAKGVDDTLRSFSHTPAGPWLLAAVAAGLAVFGMFSWAQAKYRKL</sequence>
<dbReference type="Proteomes" id="UP001432251">
    <property type="component" value="Chromosome"/>
</dbReference>
<keyword evidence="2" id="KW-1185">Reference proteome</keyword>
<dbReference type="EMBL" id="CP146022">
    <property type="protein sequence ID" value="WWQ68841.1"/>
    <property type="molecule type" value="Genomic_DNA"/>
</dbReference>
<protein>
    <submittedName>
        <fullName evidence="1">DUF1206 domain-containing protein</fullName>
    </submittedName>
</protein>
<accession>A0ACD5ANI0</accession>
<proteinExistence type="predicted"/>
<organism evidence="1 2">
    <name type="scientific">Streptomyces citrinus</name>
    <dbReference type="NCBI Taxonomy" id="3118173"/>
    <lineage>
        <taxon>Bacteria</taxon>
        <taxon>Bacillati</taxon>
        <taxon>Actinomycetota</taxon>
        <taxon>Actinomycetes</taxon>
        <taxon>Kitasatosporales</taxon>
        <taxon>Streptomycetaceae</taxon>
        <taxon>Streptomyces</taxon>
    </lineage>
</organism>
<evidence type="ECO:0000313" key="2">
    <source>
        <dbReference type="Proteomes" id="UP001432251"/>
    </source>
</evidence>